<evidence type="ECO:0000256" key="6">
    <source>
        <dbReference type="ARBA" id="ARBA00022679"/>
    </source>
</evidence>
<dbReference type="InterPro" id="IPR015424">
    <property type="entry name" value="PyrdxlP-dep_Trfase"/>
</dbReference>
<dbReference type="InterPro" id="IPR015421">
    <property type="entry name" value="PyrdxlP-dep_Trfase_major"/>
</dbReference>
<gene>
    <name evidence="9" type="ORF">Celaphus_00008571</name>
</gene>
<evidence type="ECO:0000313" key="10">
    <source>
        <dbReference type="Proteomes" id="UP000242450"/>
    </source>
</evidence>
<dbReference type="SUPFAM" id="SSF53383">
    <property type="entry name" value="PLP-dependent transferases"/>
    <property type="match status" value="2"/>
</dbReference>
<dbReference type="Pfam" id="PF00155">
    <property type="entry name" value="Aminotran_1_2"/>
    <property type="match status" value="2"/>
</dbReference>
<accession>A0A212CP48</accession>
<comment type="subunit">
    <text evidence="3">Homodimer.</text>
</comment>
<dbReference type="Proteomes" id="UP000242450">
    <property type="component" value="Chromosome 15"/>
</dbReference>
<feature type="domain" description="Aminotransferase class I/classII large" evidence="8">
    <location>
        <begin position="189"/>
        <end position="251"/>
    </location>
</feature>
<evidence type="ECO:0000256" key="2">
    <source>
        <dbReference type="ARBA" id="ARBA00007441"/>
    </source>
</evidence>
<evidence type="ECO:0000256" key="4">
    <source>
        <dbReference type="ARBA" id="ARBA00012753"/>
    </source>
</evidence>
<feature type="domain" description="Aminotransferase class I/classII large" evidence="8">
    <location>
        <begin position="9"/>
        <end position="184"/>
    </location>
</feature>
<dbReference type="GO" id="GO:0005829">
    <property type="term" value="C:cytosol"/>
    <property type="evidence" value="ECO:0007669"/>
    <property type="project" value="TreeGrafter"/>
</dbReference>
<evidence type="ECO:0000256" key="5">
    <source>
        <dbReference type="ARBA" id="ARBA00022576"/>
    </source>
</evidence>
<comment type="caution">
    <text evidence="9">The sequence shown here is derived from an EMBL/GenBank/DDBJ whole genome shotgun (WGS) entry which is preliminary data.</text>
</comment>
<organism evidence="9 10">
    <name type="scientific">Cervus elaphus hippelaphus</name>
    <name type="common">European red deer</name>
    <dbReference type="NCBI Taxonomy" id="46360"/>
    <lineage>
        <taxon>Eukaryota</taxon>
        <taxon>Metazoa</taxon>
        <taxon>Chordata</taxon>
        <taxon>Craniata</taxon>
        <taxon>Vertebrata</taxon>
        <taxon>Euteleostomi</taxon>
        <taxon>Mammalia</taxon>
        <taxon>Eutheria</taxon>
        <taxon>Laurasiatheria</taxon>
        <taxon>Artiodactyla</taxon>
        <taxon>Ruminantia</taxon>
        <taxon>Pecora</taxon>
        <taxon>Cervidae</taxon>
        <taxon>Cervinae</taxon>
        <taxon>Cervus</taxon>
    </lineage>
</organism>
<keyword evidence="7" id="KW-0663">Pyridoxal phosphate</keyword>
<dbReference type="GO" id="GO:0030170">
    <property type="term" value="F:pyridoxal phosphate binding"/>
    <property type="evidence" value="ECO:0007669"/>
    <property type="project" value="InterPro"/>
</dbReference>
<sequence length="267" mass="29642">MSLSCILAYRTDDSQPWVLPVVRKVEQRIANDSSINHEYLPILGLAEFRTCASRLALGDDSPALQEKRVGGVQCLGVTGALRIGAEFLARWYNGTNNKDTPVYVSSPTWENHNGVFIAAGFKDIRSYHCWDAAKRGLDLQGFLNDLEKAPEFSIFVLHACAHNPTGTDLTPEQWKQIASVMKHHAEVTGNVKTMADRILTMRSELRARLEALKTPGTWNHITEQIGMFSFTGLNRKWPHHLECSSLDTALLSHSGLGSLSCRPCGQP</sequence>
<dbReference type="GO" id="GO:0006532">
    <property type="term" value="P:aspartate biosynthetic process"/>
    <property type="evidence" value="ECO:0007669"/>
    <property type="project" value="TreeGrafter"/>
</dbReference>
<comment type="similarity">
    <text evidence="2">Belongs to the class-I pyridoxal-phosphate-dependent aminotransferase family.</text>
</comment>
<keyword evidence="6" id="KW-0808">Transferase</keyword>
<dbReference type="GO" id="GO:0004069">
    <property type="term" value="F:L-aspartate:2-oxoglutarate aminotransferase activity"/>
    <property type="evidence" value="ECO:0007669"/>
    <property type="project" value="UniProtKB-EC"/>
</dbReference>
<evidence type="ECO:0000256" key="1">
    <source>
        <dbReference type="ARBA" id="ARBA00001933"/>
    </source>
</evidence>
<dbReference type="PANTHER" id="PTHR11879">
    <property type="entry name" value="ASPARTATE AMINOTRANSFERASE"/>
    <property type="match status" value="1"/>
</dbReference>
<proteinExistence type="inferred from homology"/>
<evidence type="ECO:0000259" key="8">
    <source>
        <dbReference type="Pfam" id="PF00155"/>
    </source>
</evidence>
<dbReference type="OrthoDB" id="6752799at2759"/>
<dbReference type="Gene3D" id="3.40.640.10">
    <property type="entry name" value="Type I PLP-dependent aspartate aminotransferase-like (Major domain)"/>
    <property type="match status" value="1"/>
</dbReference>
<reference evidence="9 10" key="1">
    <citation type="journal article" date="2018" name="Mol. Genet. Genomics">
        <title>The red deer Cervus elaphus genome CerEla1.0: sequencing, annotating, genes, and chromosomes.</title>
        <authorList>
            <person name="Bana N.A."/>
            <person name="Nyiri A."/>
            <person name="Nagy J."/>
            <person name="Frank K."/>
            <person name="Nagy T."/>
            <person name="Steger V."/>
            <person name="Schiller M."/>
            <person name="Lakatos P."/>
            <person name="Sugar L."/>
            <person name="Horn P."/>
            <person name="Barta E."/>
            <person name="Orosz L."/>
        </authorList>
    </citation>
    <scope>NUCLEOTIDE SEQUENCE [LARGE SCALE GENOMIC DNA]</scope>
    <source>
        <strain evidence="9">Hungarian</strain>
    </source>
</reference>
<dbReference type="InterPro" id="IPR004839">
    <property type="entry name" value="Aminotransferase_I/II_large"/>
</dbReference>
<name>A0A212CP48_CEREH</name>
<keyword evidence="5" id="KW-0032">Aminotransferase</keyword>
<dbReference type="PANTHER" id="PTHR11879:SF3">
    <property type="entry name" value="ASPARTATE AMINOTRANSFERASE, CYTOPLASMIC"/>
    <property type="match status" value="1"/>
</dbReference>
<dbReference type="InterPro" id="IPR000796">
    <property type="entry name" value="Asp_trans"/>
</dbReference>
<dbReference type="InterPro" id="IPR015422">
    <property type="entry name" value="PyrdxlP-dep_Trfase_small"/>
</dbReference>
<evidence type="ECO:0000256" key="3">
    <source>
        <dbReference type="ARBA" id="ARBA00011738"/>
    </source>
</evidence>
<dbReference type="EC" id="2.6.1.1" evidence="4"/>
<dbReference type="AlphaFoldDB" id="A0A212CP48"/>
<evidence type="ECO:0000313" key="9">
    <source>
        <dbReference type="EMBL" id="OWK07781.1"/>
    </source>
</evidence>
<keyword evidence="10" id="KW-1185">Reference proteome</keyword>
<comment type="cofactor">
    <cofactor evidence="1">
        <name>pyridoxal 5'-phosphate</name>
        <dbReference type="ChEBI" id="CHEBI:597326"/>
    </cofactor>
</comment>
<dbReference type="EMBL" id="MKHE01000015">
    <property type="protein sequence ID" value="OWK07781.1"/>
    <property type="molecule type" value="Genomic_DNA"/>
</dbReference>
<protein>
    <recommendedName>
        <fullName evidence="4">aspartate transaminase</fullName>
        <ecNumber evidence="4">2.6.1.1</ecNumber>
    </recommendedName>
</protein>
<evidence type="ECO:0000256" key="7">
    <source>
        <dbReference type="ARBA" id="ARBA00022898"/>
    </source>
</evidence>
<dbReference type="Gene3D" id="3.90.1150.10">
    <property type="entry name" value="Aspartate Aminotransferase, domain 1"/>
    <property type="match status" value="2"/>
</dbReference>